<dbReference type="PANTHER" id="PTHR23131:SF4">
    <property type="entry name" value="METALLO-BETA-LACTAMASE SUPERFAMILY POTEIN"/>
    <property type="match status" value="1"/>
</dbReference>
<comment type="caution">
    <text evidence="2">The sequence shown here is derived from an EMBL/GenBank/DDBJ whole genome shotgun (WGS) entry which is preliminary data.</text>
</comment>
<dbReference type="InterPro" id="IPR036866">
    <property type="entry name" value="RibonucZ/Hydroxyglut_hydro"/>
</dbReference>
<evidence type="ECO:0000259" key="1">
    <source>
        <dbReference type="SMART" id="SM00849"/>
    </source>
</evidence>
<dbReference type="Gene3D" id="1.10.10.10">
    <property type="entry name" value="Winged helix-like DNA-binding domain superfamily/Winged helix DNA-binding domain"/>
    <property type="match status" value="1"/>
</dbReference>
<accession>A0ABD5PLZ4</accession>
<dbReference type="AlphaFoldDB" id="A0ABD5PLZ4"/>
<dbReference type="EMBL" id="JBHSFA010000002">
    <property type="protein sequence ID" value="MFC4541594.1"/>
    <property type="molecule type" value="Genomic_DNA"/>
</dbReference>
<protein>
    <submittedName>
        <fullName evidence="2">MBL fold metallo-hydrolase</fullName>
    </submittedName>
</protein>
<dbReference type="SUPFAM" id="SSF56281">
    <property type="entry name" value="Metallo-hydrolase/oxidoreductase"/>
    <property type="match status" value="1"/>
</dbReference>
<organism evidence="2 3">
    <name type="scientific">Halosolutus amylolyticus</name>
    <dbReference type="NCBI Taxonomy" id="2932267"/>
    <lineage>
        <taxon>Archaea</taxon>
        <taxon>Methanobacteriati</taxon>
        <taxon>Methanobacteriota</taxon>
        <taxon>Stenosarchaea group</taxon>
        <taxon>Halobacteria</taxon>
        <taxon>Halobacteriales</taxon>
        <taxon>Natrialbaceae</taxon>
        <taxon>Halosolutus</taxon>
    </lineage>
</organism>
<dbReference type="Pfam" id="PF00753">
    <property type="entry name" value="Lactamase_B"/>
    <property type="match status" value="1"/>
</dbReference>
<dbReference type="InterPro" id="IPR036388">
    <property type="entry name" value="WH-like_DNA-bd_sf"/>
</dbReference>
<name>A0ABD5PLZ4_9EURY</name>
<dbReference type="PANTHER" id="PTHR23131">
    <property type="entry name" value="ENDORIBONUCLEASE LACTB2"/>
    <property type="match status" value="1"/>
</dbReference>
<reference evidence="2 3" key="1">
    <citation type="journal article" date="2019" name="Int. J. Syst. Evol. Microbiol.">
        <title>The Global Catalogue of Microorganisms (GCM) 10K type strain sequencing project: providing services to taxonomists for standard genome sequencing and annotation.</title>
        <authorList>
            <consortium name="The Broad Institute Genomics Platform"/>
            <consortium name="The Broad Institute Genome Sequencing Center for Infectious Disease"/>
            <person name="Wu L."/>
            <person name="Ma J."/>
        </authorList>
    </citation>
    <scope>NUCLEOTIDE SEQUENCE [LARGE SCALE GENOMIC DNA]</scope>
    <source>
        <strain evidence="2 3">WLHS5</strain>
    </source>
</reference>
<dbReference type="RefSeq" id="WP_250139750.1">
    <property type="nucleotide sequence ID" value="NZ_JALIQP010000002.1"/>
</dbReference>
<evidence type="ECO:0000313" key="3">
    <source>
        <dbReference type="Proteomes" id="UP001595898"/>
    </source>
</evidence>
<feature type="domain" description="Metallo-beta-lactamase" evidence="1">
    <location>
        <begin position="15"/>
        <end position="250"/>
    </location>
</feature>
<gene>
    <name evidence="2" type="ORF">ACFO5R_06610</name>
</gene>
<evidence type="ECO:0000313" key="2">
    <source>
        <dbReference type="EMBL" id="MFC4541594.1"/>
    </source>
</evidence>
<dbReference type="SMART" id="SM00849">
    <property type="entry name" value="Lactamase_B"/>
    <property type="match status" value="1"/>
</dbReference>
<keyword evidence="3" id="KW-1185">Reference proteome</keyword>
<dbReference type="Proteomes" id="UP001595898">
    <property type="component" value="Unassembled WGS sequence"/>
</dbReference>
<dbReference type="InterPro" id="IPR050662">
    <property type="entry name" value="Sec-metab_biosynth-thioest"/>
</dbReference>
<proteinExistence type="predicted"/>
<dbReference type="InterPro" id="IPR001279">
    <property type="entry name" value="Metallo-B-lactamas"/>
</dbReference>
<dbReference type="Gene3D" id="3.60.15.10">
    <property type="entry name" value="Ribonuclease Z/Hydroxyacylglutathione hydrolase-like"/>
    <property type="match status" value="1"/>
</dbReference>
<sequence>MFDRRSIPTPFPVGDVNTYLAGRTIVDPGPDSDEAWDEVRSFLSVHDLEPGDIEQVLLTHSHPDHFGLAKRFRDRGATVAASPPAAAVVEDFGARLDAEAAFFRDLFPAHGMDADAAATITDLSSAYRSYAPDCVVDRRLTDGDTIEVGPATLSVQQVSGHAAGELILSVESASRGGVGAPIGDGGDRAPEAAAGTTAIVGDHVLEHITPNPLLRPPVDDGVDRPQPLLEFNASLLRLRDRGFDRLLPGHGGIIDEPAERIAEVLAAHEDRTENVASILDEGGEATAHEVMEGLFGELSLADQYTGMSEAIGHLDVLVDRGRARRVDGADRITYEPA</sequence>